<feature type="region of interest" description="Disordered" evidence="1">
    <location>
        <begin position="305"/>
        <end position="391"/>
    </location>
</feature>
<name>A0A8S8ZLU0_SORMA</name>
<evidence type="ECO:0000313" key="2">
    <source>
        <dbReference type="EMBL" id="KAA8629282.1"/>
    </source>
</evidence>
<sequence length="432" mass="45198">MSRLLTRLPRTVPPTAAPLRISTSTITRSTRSNKRGIVTDLETGGTRKAKTAGKGFISVGQQSSFGMQSGMPTVDKGDEPLPELFDTSTGHTILPSIKQTVQQTIEHPEEWEGIHAERITSRGAKSQSAKAVAHPEEWEGIRAQADASDGWEAGRAGRDVTEVWGSEMAAEGLSGQEAVSSRMMGRDIGGTSEFPGVFGEAKSNSQSKGSINTDTSGGRSGNRSGVKEAGKSGKEASAESNSPNYASPMDAHHSQDLGRATIPMDSSAGLGQQPIATAGGFSTADIREGSLPNLSVGAASIPSFTLETQPRPAPTAVSPFSTTSTSSTSFNTSTFTGSSSKSTPSTSSTSHSTSPDITSSTGLSGRRTGPGAGGPFAEQQKPKRKTQAQMDEELRMRMEDMAGEGGAAGVEYEDGKPVAMKRGVKENMFRYI</sequence>
<comment type="caution">
    <text evidence="2">The sequence shown here is derived from an EMBL/GenBank/DDBJ whole genome shotgun (WGS) entry which is preliminary data.</text>
</comment>
<gene>
    <name evidence="2" type="ORF">SMACR_08764</name>
</gene>
<protein>
    <submittedName>
        <fullName evidence="2">Uncharacterized protein</fullName>
    </submittedName>
</protein>
<dbReference type="OMA" id="PMDAHHS"/>
<dbReference type="VEuPathDB" id="FungiDB:SMAC_08764"/>
<dbReference type="AlphaFoldDB" id="A0A8S8ZLU0"/>
<feature type="compositionally biased region" description="Basic and acidic residues" evidence="1">
    <location>
        <begin position="225"/>
        <end position="237"/>
    </location>
</feature>
<feature type="compositionally biased region" description="Low complexity" evidence="1">
    <location>
        <begin position="318"/>
        <end position="361"/>
    </location>
</feature>
<dbReference type="Proteomes" id="UP000433876">
    <property type="component" value="Unassembled WGS sequence"/>
</dbReference>
<feature type="region of interest" description="Disordered" evidence="1">
    <location>
        <begin position="186"/>
        <end position="253"/>
    </location>
</feature>
<organism evidence="2 3">
    <name type="scientific">Sordaria macrospora</name>
    <dbReference type="NCBI Taxonomy" id="5147"/>
    <lineage>
        <taxon>Eukaryota</taxon>
        <taxon>Fungi</taxon>
        <taxon>Dikarya</taxon>
        <taxon>Ascomycota</taxon>
        <taxon>Pezizomycotina</taxon>
        <taxon>Sordariomycetes</taxon>
        <taxon>Sordariomycetidae</taxon>
        <taxon>Sordariales</taxon>
        <taxon>Sordariaceae</taxon>
        <taxon>Sordaria</taxon>
    </lineage>
</organism>
<evidence type="ECO:0000313" key="3">
    <source>
        <dbReference type="Proteomes" id="UP000433876"/>
    </source>
</evidence>
<feature type="compositionally biased region" description="Polar residues" evidence="1">
    <location>
        <begin position="202"/>
        <end position="223"/>
    </location>
</feature>
<evidence type="ECO:0000256" key="1">
    <source>
        <dbReference type="SAM" id="MobiDB-lite"/>
    </source>
</evidence>
<dbReference type="EMBL" id="NMPR01000142">
    <property type="protein sequence ID" value="KAA8629282.1"/>
    <property type="molecule type" value="Genomic_DNA"/>
</dbReference>
<reference evidence="2 3" key="1">
    <citation type="submission" date="2017-07" db="EMBL/GenBank/DDBJ databases">
        <title>Genome sequence of the Sordaria macrospora wild type strain R19027.</title>
        <authorList>
            <person name="Nowrousian M."/>
            <person name="Teichert I."/>
            <person name="Kueck U."/>
        </authorList>
    </citation>
    <scope>NUCLEOTIDE SEQUENCE [LARGE SCALE GENOMIC DNA]</scope>
    <source>
        <strain evidence="2 3">R19027</strain>
        <tissue evidence="2">Mycelium</tissue>
    </source>
</reference>
<proteinExistence type="predicted"/>
<accession>A0A8S8ZLU0</accession>